<dbReference type="InterPro" id="IPR011004">
    <property type="entry name" value="Trimer_LpxA-like_sf"/>
</dbReference>
<proteinExistence type="predicted"/>
<dbReference type="AlphaFoldDB" id="A0AAE6W1V7"/>
<dbReference type="EMBL" id="CP029701">
    <property type="protein sequence ID" value="QHV62457.1"/>
    <property type="molecule type" value="Genomic_DNA"/>
</dbReference>
<evidence type="ECO:0008006" key="3">
    <source>
        <dbReference type="Google" id="ProtNLM"/>
    </source>
</evidence>
<dbReference type="Gene3D" id="2.160.10.10">
    <property type="entry name" value="Hexapeptide repeat proteins"/>
    <property type="match status" value="1"/>
</dbReference>
<accession>A0AAE6W1V7</accession>
<dbReference type="PANTHER" id="PTHR23416">
    <property type="entry name" value="SIALIC ACID SYNTHASE-RELATED"/>
    <property type="match status" value="1"/>
</dbReference>
<protein>
    <recommendedName>
        <fullName evidence="3">Acyltransferase</fullName>
    </recommendedName>
</protein>
<dbReference type="SUPFAM" id="SSF51161">
    <property type="entry name" value="Trimeric LpxA-like enzymes"/>
    <property type="match status" value="1"/>
</dbReference>
<reference evidence="1" key="1">
    <citation type="submission" date="2018-05" db="EMBL/GenBank/DDBJ databases">
        <title>Complete genome sequnece of Akkermansia muciniphila EB-AMDK-40.</title>
        <authorList>
            <person name="Nam Y.-D."/>
            <person name="Chung W.-H."/>
            <person name="Park Y.S."/>
            <person name="Kang J."/>
        </authorList>
    </citation>
    <scope>NUCLEOTIDE SEQUENCE</scope>
    <source>
        <strain evidence="1">EB-AMDK-40</strain>
    </source>
</reference>
<dbReference type="CDD" id="cd04647">
    <property type="entry name" value="LbH_MAT_like"/>
    <property type="match status" value="1"/>
</dbReference>
<dbReference type="InterPro" id="IPR051159">
    <property type="entry name" value="Hexapeptide_acetyltransf"/>
</dbReference>
<dbReference type="Proteomes" id="UP000642553">
    <property type="component" value="Chromosome"/>
</dbReference>
<name>A0AAE6W1V7_9BACT</name>
<dbReference type="RefSeq" id="WP_205575919.1">
    <property type="nucleotide sequence ID" value="NZ_CP029701.1"/>
</dbReference>
<organism evidence="1 2">
    <name type="scientific">Akkermansia massiliensis</name>
    <dbReference type="NCBI Taxonomy" id="2927224"/>
    <lineage>
        <taxon>Bacteria</taxon>
        <taxon>Pseudomonadati</taxon>
        <taxon>Verrucomicrobiota</taxon>
        <taxon>Verrucomicrobiia</taxon>
        <taxon>Verrucomicrobiales</taxon>
        <taxon>Akkermansiaceae</taxon>
        <taxon>Akkermansia</taxon>
    </lineage>
</organism>
<evidence type="ECO:0000313" key="1">
    <source>
        <dbReference type="EMBL" id="QHV62457.1"/>
    </source>
</evidence>
<gene>
    <name evidence="1" type="ORF">DMI76_03310</name>
</gene>
<dbReference type="PANTHER" id="PTHR23416:SF78">
    <property type="entry name" value="LIPOPOLYSACCHARIDE BIOSYNTHESIS O-ACETYL TRANSFERASE WBBJ-RELATED"/>
    <property type="match status" value="1"/>
</dbReference>
<sequence>MNRFLATIYCNLSLSPQTRKKRRVRLGLKTGGEGYVNPVGNRIFLILPSGEKQLVEPYQIPGSVRLNIEGEHNTLIFHAQLSLNNISIHIWKHVRGAKIEFGSSSSGHSHWNNVSILAAASGSALSIGHSTSIEGLAVMLVGGKCHIGNDCMLSSGITIWANDSHRLMDADTGELLNDQPQGVLIGDHCWIGQGATFTKNAIIPANTVVGLQSVVTKSFREEFTALAGNPAKVIKNGVKWSREREMG</sequence>
<evidence type="ECO:0000313" key="2">
    <source>
        <dbReference type="Proteomes" id="UP000642553"/>
    </source>
</evidence>